<dbReference type="Proteomes" id="UP000821837">
    <property type="component" value="Unassembled WGS sequence"/>
</dbReference>
<dbReference type="AlphaFoldDB" id="A0A9D4PW11"/>
<feature type="region of interest" description="Disordered" evidence="1">
    <location>
        <begin position="141"/>
        <end position="160"/>
    </location>
</feature>
<evidence type="ECO:0000256" key="1">
    <source>
        <dbReference type="SAM" id="MobiDB-lite"/>
    </source>
</evidence>
<reference evidence="2" key="2">
    <citation type="submission" date="2021-09" db="EMBL/GenBank/DDBJ databases">
        <authorList>
            <person name="Jia N."/>
            <person name="Wang J."/>
            <person name="Shi W."/>
            <person name="Du L."/>
            <person name="Sun Y."/>
            <person name="Zhan W."/>
            <person name="Jiang J."/>
            <person name="Wang Q."/>
            <person name="Zhang B."/>
            <person name="Ji P."/>
            <person name="Sakyi L.B."/>
            <person name="Cui X."/>
            <person name="Yuan T."/>
            <person name="Jiang B."/>
            <person name="Yang W."/>
            <person name="Lam T.T.-Y."/>
            <person name="Chang Q."/>
            <person name="Ding S."/>
            <person name="Wang X."/>
            <person name="Zhu J."/>
            <person name="Ruan X."/>
            <person name="Zhao L."/>
            <person name="Wei J."/>
            <person name="Que T."/>
            <person name="Du C."/>
            <person name="Cheng J."/>
            <person name="Dai P."/>
            <person name="Han X."/>
            <person name="Huang E."/>
            <person name="Gao Y."/>
            <person name="Liu J."/>
            <person name="Shao H."/>
            <person name="Ye R."/>
            <person name="Li L."/>
            <person name="Wei W."/>
            <person name="Wang X."/>
            <person name="Wang C."/>
            <person name="Huo Q."/>
            <person name="Li W."/>
            <person name="Guo W."/>
            <person name="Chen H."/>
            <person name="Chen S."/>
            <person name="Zhou L."/>
            <person name="Zhou L."/>
            <person name="Ni X."/>
            <person name="Tian J."/>
            <person name="Zhou Y."/>
            <person name="Sheng Y."/>
            <person name="Liu T."/>
            <person name="Pan Y."/>
            <person name="Xia L."/>
            <person name="Li J."/>
            <person name="Zhao F."/>
            <person name="Cao W."/>
        </authorList>
    </citation>
    <scope>NUCLEOTIDE SEQUENCE</scope>
    <source>
        <strain evidence="2">Rsan-2018</strain>
        <tissue evidence="2">Larvae</tissue>
    </source>
</reference>
<keyword evidence="3" id="KW-1185">Reference proteome</keyword>
<reference evidence="2" key="1">
    <citation type="journal article" date="2020" name="Cell">
        <title>Large-Scale Comparative Analyses of Tick Genomes Elucidate Their Genetic Diversity and Vector Capacities.</title>
        <authorList>
            <consortium name="Tick Genome and Microbiome Consortium (TIGMIC)"/>
            <person name="Jia N."/>
            <person name="Wang J."/>
            <person name="Shi W."/>
            <person name="Du L."/>
            <person name="Sun Y."/>
            <person name="Zhan W."/>
            <person name="Jiang J.F."/>
            <person name="Wang Q."/>
            <person name="Zhang B."/>
            <person name="Ji P."/>
            <person name="Bell-Sakyi L."/>
            <person name="Cui X.M."/>
            <person name="Yuan T.T."/>
            <person name="Jiang B.G."/>
            <person name="Yang W.F."/>
            <person name="Lam T.T."/>
            <person name="Chang Q.C."/>
            <person name="Ding S.J."/>
            <person name="Wang X.J."/>
            <person name="Zhu J.G."/>
            <person name="Ruan X.D."/>
            <person name="Zhao L."/>
            <person name="Wei J.T."/>
            <person name="Ye R.Z."/>
            <person name="Que T.C."/>
            <person name="Du C.H."/>
            <person name="Zhou Y.H."/>
            <person name="Cheng J.X."/>
            <person name="Dai P.F."/>
            <person name="Guo W.B."/>
            <person name="Han X.H."/>
            <person name="Huang E.J."/>
            <person name="Li L.F."/>
            <person name="Wei W."/>
            <person name="Gao Y.C."/>
            <person name="Liu J.Z."/>
            <person name="Shao H.Z."/>
            <person name="Wang X."/>
            <person name="Wang C.C."/>
            <person name="Yang T.C."/>
            <person name="Huo Q.B."/>
            <person name="Li W."/>
            <person name="Chen H.Y."/>
            <person name="Chen S.E."/>
            <person name="Zhou L.G."/>
            <person name="Ni X.B."/>
            <person name="Tian J.H."/>
            <person name="Sheng Y."/>
            <person name="Liu T."/>
            <person name="Pan Y.S."/>
            <person name="Xia L.Y."/>
            <person name="Li J."/>
            <person name="Zhao F."/>
            <person name="Cao W.C."/>
        </authorList>
    </citation>
    <scope>NUCLEOTIDE SEQUENCE</scope>
    <source>
        <strain evidence="2">Rsan-2018</strain>
    </source>
</reference>
<feature type="compositionally biased region" description="Polar residues" evidence="1">
    <location>
        <begin position="45"/>
        <end position="55"/>
    </location>
</feature>
<dbReference type="EMBL" id="JABSTV010001250">
    <property type="protein sequence ID" value="KAH7955398.1"/>
    <property type="molecule type" value="Genomic_DNA"/>
</dbReference>
<feature type="region of interest" description="Disordered" evidence="1">
    <location>
        <begin position="1"/>
        <end position="63"/>
    </location>
</feature>
<protein>
    <submittedName>
        <fullName evidence="2">Uncharacterized protein</fullName>
    </submittedName>
</protein>
<proteinExistence type="predicted"/>
<comment type="caution">
    <text evidence="2">The sequence shown here is derived from an EMBL/GenBank/DDBJ whole genome shotgun (WGS) entry which is preliminary data.</text>
</comment>
<name>A0A9D4PW11_RHISA</name>
<feature type="region of interest" description="Disordered" evidence="1">
    <location>
        <begin position="176"/>
        <end position="214"/>
    </location>
</feature>
<gene>
    <name evidence="2" type="ORF">HPB52_000820</name>
</gene>
<accession>A0A9D4PW11</accession>
<feature type="compositionally biased region" description="Basic and acidic residues" evidence="1">
    <location>
        <begin position="196"/>
        <end position="214"/>
    </location>
</feature>
<sequence length="214" mass="23223">MAPRKITAVEPAALWQGPRRPTKRAPRPPRPAASAPPRPRHQGRSVATRTQQQGQEVPRFFFSDAPWKAQRQVRRDLPLGRVPWPPRGCTISVVDVMAGGAQLLLPAGVTFCATCSVAVHFRSHYHGDLHVARTKAAVEKEAKTKRAAGAPAPPGQRSDANLATLCRRRLGEDPQFTALLTGPLTPPPPTSGRPPTAEDRDGVGTMDVERLLEL</sequence>
<feature type="compositionally biased region" description="Pro residues" evidence="1">
    <location>
        <begin position="28"/>
        <end position="37"/>
    </location>
</feature>
<evidence type="ECO:0000313" key="3">
    <source>
        <dbReference type="Proteomes" id="UP000821837"/>
    </source>
</evidence>
<evidence type="ECO:0000313" key="2">
    <source>
        <dbReference type="EMBL" id="KAH7955398.1"/>
    </source>
</evidence>
<organism evidence="2 3">
    <name type="scientific">Rhipicephalus sanguineus</name>
    <name type="common">Brown dog tick</name>
    <name type="synonym">Ixodes sanguineus</name>
    <dbReference type="NCBI Taxonomy" id="34632"/>
    <lineage>
        <taxon>Eukaryota</taxon>
        <taxon>Metazoa</taxon>
        <taxon>Ecdysozoa</taxon>
        <taxon>Arthropoda</taxon>
        <taxon>Chelicerata</taxon>
        <taxon>Arachnida</taxon>
        <taxon>Acari</taxon>
        <taxon>Parasitiformes</taxon>
        <taxon>Ixodida</taxon>
        <taxon>Ixodoidea</taxon>
        <taxon>Ixodidae</taxon>
        <taxon>Rhipicephalinae</taxon>
        <taxon>Rhipicephalus</taxon>
        <taxon>Rhipicephalus</taxon>
    </lineage>
</organism>